<sequence>MPLDRLLTLTLPDELAANFQSEDELRRTLYEDFIIEQRQVGAISLSKAAELLDLSYQGFLALLGQKA</sequence>
<dbReference type="Pfam" id="PF03683">
    <property type="entry name" value="UPF0175"/>
    <property type="match status" value="1"/>
</dbReference>
<comment type="caution">
    <text evidence="1">The sequence shown here is derived from an EMBL/GenBank/DDBJ whole genome shotgun (WGS) entry which is preliminary data.</text>
</comment>
<name>A0A9X0WCU2_9GAMM</name>
<proteinExistence type="predicted"/>
<keyword evidence="2" id="KW-1185">Reference proteome</keyword>
<dbReference type="EMBL" id="NRRY01000058">
    <property type="protein sequence ID" value="MBK1621094.1"/>
    <property type="molecule type" value="Genomic_DNA"/>
</dbReference>
<protein>
    <submittedName>
        <fullName evidence="1">Uncharacterized protein</fullName>
    </submittedName>
</protein>
<reference evidence="1 2" key="1">
    <citation type="journal article" date="2020" name="Microorganisms">
        <title>Osmotic Adaptation and Compatible Solute Biosynthesis of Phototrophic Bacteria as Revealed from Genome Analyses.</title>
        <authorList>
            <person name="Imhoff J.F."/>
            <person name="Rahn T."/>
            <person name="Kunzel S."/>
            <person name="Keller A."/>
            <person name="Neulinger S.C."/>
        </authorList>
    </citation>
    <scope>NUCLEOTIDE SEQUENCE [LARGE SCALE GENOMIC DNA]</scope>
    <source>
        <strain evidence="1 2">DSM 25653</strain>
    </source>
</reference>
<evidence type="ECO:0000313" key="2">
    <source>
        <dbReference type="Proteomes" id="UP001138768"/>
    </source>
</evidence>
<dbReference type="Proteomes" id="UP001138768">
    <property type="component" value="Unassembled WGS sequence"/>
</dbReference>
<accession>A0A9X0WCU2</accession>
<dbReference type="RefSeq" id="WP_200249278.1">
    <property type="nucleotide sequence ID" value="NZ_NRRY01000058.1"/>
</dbReference>
<gene>
    <name evidence="1" type="ORF">CKO42_22265</name>
</gene>
<dbReference type="AlphaFoldDB" id="A0A9X0WCU2"/>
<evidence type="ECO:0000313" key="1">
    <source>
        <dbReference type="EMBL" id="MBK1621094.1"/>
    </source>
</evidence>
<dbReference type="InterPro" id="IPR005368">
    <property type="entry name" value="UPF0175"/>
</dbReference>
<organism evidence="1 2">
    <name type="scientific">Lamprobacter modestohalophilus</name>
    <dbReference type="NCBI Taxonomy" id="1064514"/>
    <lineage>
        <taxon>Bacteria</taxon>
        <taxon>Pseudomonadati</taxon>
        <taxon>Pseudomonadota</taxon>
        <taxon>Gammaproteobacteria</taxon>
        <taxon>Chromatiales</taxon>
        <taxon>Chromatiaceae</taxon>
        <taxon>Lamprobacter</taxon>
    </lineage>
</organism>